<accession>A0ABV7JYS3</accession>
<gene>
    <name evidence="2" type="ORF">ACFOEW_10470</name>
</gene>
<organism evidence="2 3">
    <name type="scientific">Alteromonas oceani</name>
    <dbReference type="NCBI Taxonomy" id="2071609"/>
    <lineage>
        <taxon>Bacteria</taxon>
        <taxon>Pseudomonadati</taxon>
        <taxon>Pseudomonadota</taxon>
        <taxon>Gammaproteobacteria</taxon>
        <taxon>Alteromonadales</taxon>
        <taxon>Alteromonadaceae</taxon>
        <taxon>Alteromonas/Salinimonas group</taxon>
        <taxon>Alteromonas</taxon>
    </lineage>
</organism>
<comment type="caution">
    <text evidence="2">The sequence shown here is derived from an EMBL/GenBank/DDBJ whole genome shotgun (WGS) entry which is preliminary data.</text>
</comment>
<dbReference type="EMBL" id="JBHRSX010000021">
    <property type="protein sequence ID" value="MFC3202240.1"/>
    <property type="molecule type" value="Genomic_DNA"/>
</dbReference>
<dbReference type="RefSeq" id="WP_123323285.1">
    <property type="nucleotide sequence ID" value="NZ_JBHRSX010000021.1"/>
</dbReference>
<evidence type="ECO:0000313" key="3">
    <source>
        <dbReference type="Proteomes" id="UP001595477"/>
    </source>
</evidence>
<dbReference type="SUPFAM" id="SSF54523">
    <property type="entry name" value="Pili subunits"/>
    <property type="match status" value="1"/>
</dbReference>
<dbReference type="InterPro" id="IPR012902">
    <property type="entry name" value="N_methyl_site"/>
</dbReference>
<name>A0ABV7JYS3_9ALTE</name>
<keyword evidence="1" id="KW-0472">Membrane</keyword>
<dbReference type="InterPro" id="IPR045584">
    <property type="entry name" value="Pilin-like"/>
</dbReference>
<evidence type="ECO:0000256" key="1">
    <source>
        <dbReference type="SAM" id="Phobius"/>
    </source>
</evidence>
<dbReference type="Gene3D" id="3.30.700.10">
    <property type="entry name" value="Glycoprotein, Type 4 Pilin"/>
    <property type="match status" value="1"/>
</dbReference>
<dbReference type="Proteomes" id="UP001595477">
    <property type="component" value="Unassembled WGS sequence"/>
</dbReference>
<sequence length="167" mass="17449">MKQQGFTLVELIVVIVILGILAVTAAPRFIDFQGDARKATLQGVKSALQGGSQLVYAKAAIAGIQRSDDDNLQINGSTVYTVYGYPAIRDVVTNLSAWADINGSGSGNNTDFRIGVSTDSAPAAVTETDQFAILPSGVGSTENCKVIYEEAQTEGGSPTITVLDSDC</sequence>
<keyword evidence="3" id="KW-1185">Reference proteome</keyword>
<evidence type="ECO:0000313" key="2">
    <source>
        <dbReference type="EMBL" id="MFC3202240.1"/>
    </source>
</evidence>
<dbReference type="PROSITE" id="PS00409">
    <property type="entry name" value="PROKAR_NTER_METHYL"/>
    <property type="match status" value="1"/>
</dbReference>
<reference evidence="3" key="1">
    <citation type="journal article" date="2019" name="Int. J. Syst. Evol. Microbiol.">
        <title>The Global Catalogue of Microorganisms (GCM) 10K type strain sequencing project: providing services to taxonomists for standard genome sequencing and annotation.</title>
        <authorList>
            <consortium name="The Broad Institute Genomics Platform"/>
            <consortium name="The Broad Institute Genome Sequencing Center for Infectious Disease"/>
            <person name="Wu L."/>
            <person name="Ma J."/>
        </authorList>
    </citation>
    <scope>NUCLEOTIDE SEQUENCE [LARGE SCALE GENOMIC DNA]</scope>
    <source>
        <strain evidence="3">KCTC 52449</strain>
    </source>
</reference>
<dbReference type="NCBIfam" id="TIGR02532">
    <property type="entry name" value="IV_pilin_GFxxxE"/>
    <property type="match status" value="1"/>
</dbReference>
<dbReference type="Pfam" id="PF07963">
    <property type="entry name" value="N_methyl"/>
    <property type="match status" value="1"/>
</dbReference>
<keyword evidence="1" id="KW-1133">Transmembrane helix</keyword>
<keyword evidence="1" id="KW-0812">Transmembrane</keyword>
<protein>
    <submittedName>
        <fullName evidence="2">Type II secretion system protein</fullName>
    </submittedName>
</protein>
<feature type="transmembrane region" description="Helical" evidence="1">
    <location>
        <begin position="6"/>
        <end position="30"/>
    </location>
</feature>
<proteinExistence type="predicted"/>